<accession>A0A7K0J6D3</accession>
<reference evidence="12 13" key="1">
    <citation type="submission" date="2019-08" db="EMBL/GenBank/DDBJ databases">
        <title>In-depth cultivation of the pig gut microbiome towards novel bacterial diversity and tailored functional studies.</title>
        <authorList>
            <person name="Wylensek D."/>
            <person name="Hitch T.C.A."/>
            <person name="Clavel T."/>
        </authorList>
    </citation>
    <scope>NUCLEOTIDE SEQUENCE [LARGE SCALE GENOMIC DNA]</scope>
    <source>
        <strain evidence="12 13">WCA-380-WT-3A</strain>
    </source>
</reference>
<dbReference type="GO" id="GO:0005886">
    <property type="term" value="C:plasma membrane"/>
    <property type="evidence" value="ECO:0007669"/>
    <property type="project" value="UniProtKB-SubCell"/>
</dbReference>
<feature type="transmembrane region" description="Helical" evidence="9">
    <location>
        <begin position="303"/>
        <end position="327"/>
    </location>
</feature>
<evidence type="ECO:0000256" key="4">
    <source>
        <dbReference type="ARBA" id="ARBA00022692"/>
    </source>
</evidence>
<dbReference type="InterPro" id="IPR022646">
    <property type="entry name" value="SecD/SecF_CS"/>
</dbReference>
<dbReference type="InterPro" id="IPR055344">
    <property type="entry name" value="SecD_SecF_C_bact"/>
</dbReference>
<comment type="subcellular location">
    <subcellularLocation>
        <location evidence="1 9">Cell membrane</location>
        <topology evidence="1 9">Multi-pass membrane protein</topology>
    </subcellularLocation>
</comment>
<proteinExistence type="inferred from homology"/>
<dbReference type="GO" id="GO:0015450">
    <property type="term" value="F:protein-transporting ATPase activity"/>
    <property type="evidence" value="ECO:0007669"/>
    <property type="project" value="InterPro"/>
</dbReference>
<feature type="region of interest" description="Disordered" evidence="10">
    <location>
        <begin position="1"/>
        <end position="24"/>
    </location>
</feature>
<dbReference type="PANTHER" id="PTHR30081">
    <property type="entry name" value="PROTEIN-EXPORT MEMBRANE PROTEIN SEC"/>
    <property type="match status" value="1"/>
</dbReference>
<dbReference type="GO" id="GO:0043952">
    <property type="term" value="P:protein transport by the Sec complex"/>
    <property type="evidence" value="ECO:0007669"/>
    <property type="project" value="UniProtKB-UniRule"/>
</dbReference>
<dbReference type="AlphaFoldDB" id="A0A7K0J6D3"/>
<evidence type="ECO:0000256" key="10">
    <source>
        <dbReference type="SAM" id="MobiDB-lite"/>
    </source>
</evidence>
<keyword evidence="2 9" id="KW-0813">Transport</keyword>
<organism evidence="12 13">
    <name type="scientific">Cutibacterium porci</name>
    <dbReference type="NCBI Taxonomy" id="2605781"/>
    <lineage>
        <taxon>Bacteria</taxon>
        <taxon>Bacillati</taxon>
        <taxon>Actinomycetota</taxon>
        <taxon>Actinomycetes</taxon>
        <taxon>Propionibacteriales</taxon>
        <taxon>Propionibacteriaceae</taxon>
        <taxon>Cutibacterium</taxon>
    </lineage>
</organism>
<evidence type="ECO:0000256" key="9">
    <source>
        <dbReference type="HAMAP-Rule" id="MF_01464"/>
    </source>
</evidence>
<feature type="compositionally biased region" description="Basic residues" evidence="10">
    <location>
        <begin position="380"/>
        <end position="391"/>
    </location>
</feature>
<comment type="similarity">
    <text evidence="9">Belongs to the SecD/SecF family. SecF subfamily.</text>
</comment>
<dbReference type="Proteomes" id="UP000466104">
    <property type="component" value="Unassembled WGS sequence"/>
</dbReference>
<sequence>MTDGKSSQTSSIVTERRADAATGKKHKHGFTHALYTGEISYGFIERRKLWYTITAIVVVISLIGLLVRGLNLGIEFKGGVQFRAPAHVATSTIDDVRKSVLSSGAPDMDATEVVSLGSNAVQVQTRALNNDETTKVQEAIAKATGTKATSVTYSKVGSQWGKQITSKALKALVVFLVLVMLQIWAYFRHWKMSIAALIALMHDLVVTIGVYALVGFTVSPSTVIGVLTILGYSLYDTVVVFDKVRENVQDIEKRDYTFAEGANRAINQVLVRSINTTIVGVLPVAALLFTGAFVLGSGPLEDLGLALFVGMVVGAYSSIFIATPVFAQLREHEPAIKEHTARVMRRREKAAQTSPQVVAQTVAAEGPGDVTTITGGDRHQPRRSTRAERKK</sequence>
<dbReference type="InterPro" id="IPR022813">
    <property type="entry name" value="SecD/SecF_arch_bac"/>
</dbReference>
<evidence type="ECO:0000256" key="8">
    <source>
        <dbReference type="ARBA" id="ARBA00023136"/>
    </source>
</evidence>
<evidence type="ECO:0000256" key="2">
    <source>
        <dbReference type="ARBA" id="ARBA00022448"/>
    </source>
</evidence>
<evidence type="ECO:0000256" key="5">
    <source>
        <dbReference type="ARBA" id="ARBA00022927"/>
    </source>
</evidence>
<feature type="transmembrane region" description="Helical" evidence="9">
    <location>
        <begin position="49"/>
        <end position="67"/>
    </location>
</feature>
<dbReference type="Gene3D" id="1.20.1640.10">
    <property type="entry name" value="Multidrug efflux transporter AcrB transmembrane domain"/>
    <property type="match status" value="1"/>
</dbReference>
<evidence type="ECO:0000313" key="13">
    <source>
        <dbReference type="Proteomes" id="UP000466104"/>
    </source>
</evidence>
<evidence type="ECO:0000259" key="11">
    <source>
        <dbReference type="Pfam" id="PF02355"/>
    </source>
</evidence>
<dbReference type="RefSeq" id="WP_154562712.1">
    <property type="nucleotide sequence ID" value="NZ_VUMG01000002.1"/>
</dbReference>
<dbReference type="PRINTS" id="PR01755">
    <property type="entry name" value="SECFTRNLCASE"/>
</dbReference>
<dbReference type="EMBL" id="VUMG01000002">
    <property type="protein sequence ID" value="MSS45497.1"/>
    <property type="molecule type" value="Genomic_DNA"/>
</dbReference>
<evidence type="ECO:0000313" key="12">
    <source>
        <dbReference type="EMBL" id="MSS45497.1"/>
    </source>
</evidence>
<feature type="compositionally biased region" description="Polar residues" evidence="10">
    <location>
        <begin position="1"/>
        <end position="13"/>
    </location>
</feature>
<comment type="caution">
    <text evidence="9">Lacks conserved residue(s) required for the propagation of feature annotation.</text>
</comment>
<keyword evidence="3 9" id="KW-1003">Cell membrane</keyword>
<keyword evidence="7 9" id="KW-0811">Translocation</keyword>
<comment type="function">
    <text evidence="9">Part of the Sec protein translocase complex. Interacts with the SecYEG preprotein conducting channel. SecDF uses the proton motive force (PMF) to complete protein translocation after the ATP-dependent function of SecA.</text>
</comment>
<keyword evidence="5 9" id="KW-0653">Protein transport</keyword>
<feature type="domain" description="Protein export membrane protein SecD/SecF C-terminal" evidence="11">
    <location>
        <begin position="138"/>
        <end position="331"/>
    </location>
</feature>
<dbReference type="Pfam" id="PF02355">
    <property type="entry name" value="SecD_SecF_C"/>
    <property type="match status" value="1"/>
</dbReference>
<feature type="transmembrane region" description="Helical" evidence="9">
    <location>
        <begin position="168"/>
        <end position="187"/>
    </location>
</feature>
<keyword evidence="8 9" id="KW-0472">Membrane</keyword>
<keyword evidence="4 9" id="KW-0812">Transmembrane</keyword>
<dbReference type="InterPro" id="IPR022645">
    <property type="entry name" value="SecD/SecF_bac"/>
</dbReference>
<feature type="transmembrane region" description="Helical" evidence="9">
    <location>
        <begin position="274"/>
        <end position="297"/>
    </location>
</feature>
<gene>
    <name evidence="9 12" type="primary">secF</name>
    <name evidence="12" type="ORF">FYJ43_05465</name>
</gene>
<dbReference type="InterPro" id="IPR005665">
    <property type="entry name" value="SecF_bac"/>
</dbReference>
<dbReference type="PANTHER" id="PTHR30081:SF8">
    <property type="entry name" value="PROTEIN TRANSLOCASE SUBUNIT SECF"/>
    <property type="match status" value="1"/>
</dbReference>
<protein>
    <recommendedName>
        <fullName evidence="9">Protein-export membrane protein SecF</fullName>
    </recommendedName>
</protein>
<name>A0A7K0J6D3_9ACTN</name>
<evidence type="ECO:0000256" key="3">
    <source>
        <dbReference type="ARBA" id="ARBA00022475"/>
    </source>
</evidence>
<dbReference type="GO" id="GO:0065002">
    <property type="term" value="P:intracellular protein transmembrane transport"/>
    <property type="evidence" value="ECO:0007669"/>
    <property type="project" value="UniProtKB-UniRule"/>
</dbReference>
<feature type="region of interest" description="Disordered" evidence="10">
    <location>
        <begin position="348"/>
        <end position="391"/>
    </location>
</feature>
<comment type="subunit">
    <text evidence="9">Forms a complex with SecD. Part of the essential Sec protein translocation apparatus which comprises SecA, SecYEG and auxiliary proteins SecDF. Other proteins may also be involved.</text>
</comment>
<evidence type="ECO:0000256" key="6">
    <source>
        <dbReference type="ARBA" id="ARBA00022989"/>
    </source>
</evidence>
<dbReference type="GO" id="GO:0006605">
    <property type="term" value="P:protein targeting"/>
    <property type="evidence" value="ECO:0007669"/>
    <property type="project" value="UniProtKB-UniRule"/>
</dbReference>
<evidence type="ECO:0000256" key="7">
    <source>
        <dbReference type="ARBA" id="ARBA00023010"/>
    </source>
</evidence>
<feature type="transmembrane region" description="Helical" evidence="9">
    <location>
        <begin position="194"/>
        <end position="216"/>
    </location>
</feature>
<dbReference type="SUPFAM" id="SSF82866">
    <property type="entry name" value="Multidrug efflux transporter AcrB transmembrane domain"/>
    <property type="match status" value="1"/>
</dbReference>
<evidence type="ECO:0000256" key="1">
    <source>
        <dbReference type="ARBA" id="ARBA00004651"/>
    </source>
</evidence>
<dbReference type="InterPro" id="IPR048634">
    <property type="entry name" value="SecD_SecF_C"/>
</dbReference>
<dbReference type="HAMAP" id="MF_01464_B">
    <property type="entry name" value="SecF_B"/>
    <property type="match status" value="1"/>
</dbReference>
<keyword evidence="6 9" id="KW-1133">Transmembrane helix</keyword>
<keyword evidence="13" id="KW-1185">Reference proteome</keyword>
<comment type="caution">
    <text evidence="12">The sequence shown here is derived from an EMBL/GenBank/DDBJ whole genome shotgun (WGS) entry which is preliminary data.</text>
</comment>
<dbReference type="Pfam" id="PF07549">
    <property type="entry name" value="Sec_GG"/>
    <property type="match status" value="1"/>
</dbReference>
<dbReference type="NCBIfam" id="TIGR00916">
    <property type="entry name" value="2A0604s01"/>
    <property type="match status" value="1"/>
</dbReference>
<dbReference type="NCBIfam" id="TIGR00966">
    <property type="entry name" value="transloc_SecF"/>
    <property type="match status" value="1"/>
</dbReference>